<feature type="domain" description="RmlD-like substrate binding" evidence="7">
    <location>
        <begin position="3"/>
        <end position="280"/>
    </location>
</feature>
<evidence type="ECO:0000256" key="2">
    <source>
        <dbReference type="ARBA" id="ARBA00010944"/>
    </source>
</evidence>
<keyword evidence="6 8" id="KW-0560">Oxidoreductase</keyword>
<dbReference type="Pfam" id="PF04321">
    <property type="entry name" value="RmlD_sub_bind"/>
    <property type="match status" value="1"/>
</dbReference>
<evidence type="ECO:0000256" key="4">
    <source>
        <dbReference type="ARBA" id="ARBA00017099"/>
    </source>
</evidence>
<dbReference type="EMBL" id="JARVCO010000002">
    <property type="protein sequence ID" value="MDZ8117312.1"/>
    <property type="molecule type" value="Genomic_DNA"/>
</dbReference>
<comment type="function">
    <text evidence="6">Catalyzes the reduction of dTDP-6-deoxy-L-lyxo-4-hexulose to yield dTDP-L-rhamnose.</text>
</comment>
<dbReference type="PANTHER" id="PTHR10491:SF4">
    <property type="entry name" value="METHIONINE ADENOSYLTRANSFERASE 2 SUBUNIT BETA"/>
    <property type="match status" value="1"/>
</dbReference>
<dbReference type="NCBIfam" id="TIGR01214">
    <property type="entry name" value="rmlD"/>
    <property type="match status" value="1"/>
</dbReference>
<keyword evidence="6" id="KW-0521">NADP</keyword>
<dbReference type="InterPro" id="IPR005913">
    <property type="entry name" value="dTDP_dehydrorham_reduct"/>
</dbReference>
<protein>
    <recommendedName>
        <fullName evidence="4 6">dTDP-4-dehydrorhamnose reductase</fullName>
        <ecNumber evidence="3 6">1.1.1.133</ecNumber>
    </recommendedName>
</protein>
<dbReference type="PANTHER" id="PTHR10491">
    <property type="entry name" value="DTDP-4-DEHYDRORHAMNOSE REDUCTASE"/>
    <property type="match status" value="1"/>
</dbReference>
<evidence type="ECO:0000313" key="8">
    <source>
        <dbReference type="EMBL" id="MDZ8117312.1"/>
    </source>
</evidence>
<comment type="caution">
    <text evidence="8">The sequence shown here is derived from an EMBL/GenBank/DDBJ whole genome shotgun (WGS) entry which is preliminary data.</text>
</comment>
<gene>
    <name evidence="8" type="primary">rfbD</name>
    <name evidence="8" type="ORF">P9H32_01625</name>
</gene>
<dbReference type="SUPFAM" id="SSF51735">
    <property type="entry name" value="NAD(P)-binding Rossmann-fold domains"/>
    <property type="match status" value="1"/>
</dbReference>
<evidence type="ECO:0000256" key="6">
    <source>
        <dbReference type="RuleBase" id="RU364082"/>
    </source>
</evidence>
<comment type="catalytic activity">
    <reaction evidence="5">
        <text>dTDP-beta-L-rhamnose + NADP(+) = dTDP-4-dehydro-beta-L-rhamnose + NADPH + H(+)</text>
        <dbReference type="Rhea" id="RHEA:21796"/>
        <dbReference type="ChEBI" id="CHEBI:15378"/>
        <dbReference type="ChEBI" id="CHEBI:57510"/>
        <dbReference type="ChEBI" id="CHEBI:57783"/>
        <dbReference type="ChEBI" id="CHEBI:58349"/>
        <dbReference type="ChEBI" id="CHEBI:62830"/>
        <dbReference type="EC" id="1.1.1.133"/>
    </reaction>
</comment>
<dbReference type="RefSeq" id="WP_322607113.1">
    <property type="nucleotide sequence ID" value="NZ_JARVCO010000002.1"/>
</dbReference>
<evidence type="ECO:0000259" key="7">
    <source>
        <dbReference type="Pfam" id="PF04321"/>
    </source>
</evidence>
<accession>A0ABU5MSY0</accession>
<evidence type="ECO:0000256" key="3">
    <source>
        <dbReference type="ARBA" id="ARBA00012929"/>
    </source>
</evidence>
<dbReference type="InterPro" id="IPR036291">
    <property type="entry name" value="NAD(P)-bd_dom_sf"/>
</dbReference>
<keyword evidence="9" id="KW-1185">Reference proteome</keyword>
<name>A0ABU5MSY0_9BACT</name>
<dbReference type="Gene3D" id="3.40.50.720">
    <property type="entry name" value="NAD(P)-binding Rossmann-like Domain"/>
    <property type="match status" value="1"/>
</dbReference>
<evidence type="ECO:0000256" key="5">
    <source>
        <dbReference type="ARBA" id="ARBA00048200"/>
    </source>
</evidence>
<comment type="pathway">
    <text evidence="1 6">Carbohydrate biosynthesis; dTDP-L-rhamnose biosynthesis.</text>
</comment>
<comment type="similarity">
    <text evidence="2 6">Belongs to the dTDP-4-dehydrorhamnose reductase family.</text>
</comment>
<dbReference type="Gene3D" id="3.90.25.10">
    <property type="entry name" value="UDP-galactose 4-epimerase, domain 1"/>
    <property type="match status" value="1"/>
</dbReference>
<sequence>MQKILITGAGGQLGSDCLRTFSNAGEVVGLDLPEVDLSDRDACRAALDRIKPGIVVNCAAFTAVDVCETDPSCWKGNRDLPKNLAEWCGANGAFLAHVSTDYVFPGDKPLFQALEESERPNPISEYGRSKLAGEQAVTEATDRFAILRTAWLYGANGNNFLKTMLRLTLQHPGKTFKVVNDQYGSPTWSMTLAKQIRAVVDAEATGIFHASSEGYCTWYDLASSFLDQLNIEHHFVPCTSDEFPTPTKRPQNSILENGHAKALGLNIFKDWKTELDEFVRMHGETVIEEIRAL</sequence>
<dbReference type="Proteomes" id="UP001290861">
    <property type="component" value="Unassembled WGS sequence"/>
</dbReference>
<dbReference type="CDD" id="cd05254">
    <property type="entry name" value="dTDP_HR_like_SDR_e"/>
    <property type="match status" value="1"/>
</dbReference>
<dbReference type="GO" id="GO:0008831">
    <property type="term" value="F:dTDP-4-dehydrorhamnose reductase activity"/>
    <property type="evidence" value="ECO:0007669"/>
    <property type="project" value="UniProtKB-EC"/>
</dbReference>
<proteinExistence type="inferred from homology"/>
<reference evidence="8 9" key="1">
    <citation type="journal article" date="2024" name="Appl. Environ. Microbiol.">
        <title>Pontiella agarivorans sp. nov., a novel marine anaerobic bacterium capable of degrading macroalgal polysaccharides and fixing nitrogen.</title>
        <authorList>
            <person name="Liu N."/>
            <person name="Kivenson V."/>
            <person name="Peng X."/>
            <person name="Cui Z."/>
            <person name="Lankiewicz T.S."/>
            <person name="Gosselin K.M."/>
            <person name="English C.J."/>
            <person name="Blair E.M."/>
            <person name="O'Malley M.A."/>
            <person name="Valentine D.L."/>
        </authorList>
    </citation>
    <scope>NUCLEOTIDE SEQUENCE [LARGE SCALE GENOMIC DNA]</scope>
    <source>
        <strain evidence="8 9">NLcol2</strain>
    </source>
</reference>
<evidence type="ECO:0000256" key="1">
    <source>
        <dbReference type="ARBA" id="ARBA00004781"/>
    </source>
</evidence>
<evidence type="ECO:0000313" key="9">
    <source>
        <dbReference type="Proteomes" id="UP001290861"/>
    </source>
</evidence>
<organism evidence="8 9">
    <name type="scientific">Pontiella agarivorans</name>
    <dbReference type="NCBI Taxonomy" id="3038953"/>
    <lineage>
        <taxon>Bacteria</taxon>
        <taxon>Pseudomonadati</taxon>
        <taxon>Kiritimatiellota</taxon>
        <taxon>Kiritimatiellia</taxon>
        <taxon>Kiritimatiellales</taxon>
        <taxon>Pontiellaceae</taxon>
        <taxon>Pontiella</taxon>
    </lineage>
</organism>
<dbReference type="EC" id="1.1.1.133" evidence="3 6"/>
<dbReference type="InterPro" id="IPR029903">
    <property type="entry name" value="RmlD-like-bd"/>
</dbReference>